<feature type="compositionally biased region" description="Basic and acidic residues" evidence="1">
    <location>
        <begin position="280"/>
        <end position="289"/>
    </location>
</feature>
<dbReference type="OMA" id="NDQNTDH"/>
<keyword evidence="3" id="KW-1185">Reference proteome</keyword>
<dbReference type="GO" id="GO:0034090">
    <property type="term" value="P:maintenance of meiotic sister chromatid cohesion"/>
    <property type="evidence" value="ECO:0007669"/>
    <property type="project" value="InterPro"/>
</dbReference>
<dbReference type="GO" id="GO:0000775">
    <property type="term" value="C:chromosome, centromeric region"/>
    <property type="evidence" value="ECO:0007669"/>
    <property type="project" value="InterPro"/>
</dbReference>
<dbReference type="Proteomes" id="UP000243459">
    <property type="component" value="Chromosome 4"/>
</dbReference>
<feature type="compositionally biased region" description="Basic and acidic residues" evidence="1">
    <location>
        <begin position="198"/>
        <end position="208"/>
    </location>
</feature>
<evidence type="ECO:0000256" key="1">
    <source>
        <dbReference type="SAM" id="MobiDB-lite"/>
    </source>
</evidence>
<dbReference type="PANTHER" id="PTHR34373:SF9">
    <property type="entry name" value="SHUGOSHIN 2"/>
    <property type="match status" value="1"/>
</dbReference>
<organism evidence="2 3">
    <name type="scientific">Asparagus officinalis</name>
    <name type="common">Garden asparagus</name>
    <dbReference type="NCBI Taxonomy" id="4686"/>
    <lineage>
        <taxon>Eukaryota</taxon>
        <taxon>Viridiplantae</taxon>
        <taxon>Streptophyta</taxon>
        <taxon>Embryophyta</taxon>
        <taxon>Tracheophyta</taxon>
        <taxon>Spermatophyta</taxon>
        <taxon>Magnoliopsida</taxon>
        <taxon>Liliopsida</taxon>
        <taxon>Asparagales</taxon>
        <taxon>Asparagaceae</taxon>
        <taxon>Asparagoideae</taxon>
        <taxon>Asparagus</taxon>
    </lineage>
</organism>
<reference evidence="3" key="1">
    <citation type="journal article" date="2017" name="Nat. Commun.">
        <title>The asparagus genome sheds light on the origin and evolution of a young Y chromosome.</title>
        <authorList>
            <person name="Harkess A."/>
            <person name="Zhou J."/>
            <person name="Xu C."/>
            <person name="Bowers J.E."/>
            <person name="Van der Hulst R."/>
            <person name="Ayyampalayam S."/>
            <person name="Mercati F."/>
            <person name="Riccardi P."/>
            <person name="McKain M.R."/>
            <person name="Kakrana A."/>
            <person name="Tang H."/>
            <person name="Ray J."/>
            <person name="Groenendijk J."/>
            <person name="Arikit S."/>
            <person name="Mathioni S.M."/>
            <person name="Nakano M."/>
            <person name="Shan H."/>
            <person name="Telgmann-Rauber A."/>
            <person name="Kanno A."/>
            <person name="Yue Z."/>
            <person name="Chen H."/>
            <person name="Li W."/>
            <person name="Chen Y."/>
            <person name="Xu X."/>
            <person name="Zhang Y."/>
            <person name="Luo S."/>
            <person name="Chen H."/>
            <person name="Gao J."/>
            <person name="Mao Z."/>
            <person name="Pires J.C."/>
            <person name="Luo M."/>
            <person name="Kudrna D."/>
            <person name="Wing R.A."/>
            <person name="Meyers B.C."/>
            <person name="Yi K."/>
            <person name="Kong H."/>
            <person name="Lavrijsen P."/>
            <person name="Sunseri F."/>
            <person name="Falavigna A."/>
            <person name="Ye Y."/>
            <person name="Leebens-Mack J.H."/>
            <person name="Chen G."/>
        </authorList>
    </citation>
    <scope>NUCLEOTIDE SEQUENCE [LARGE SCALE GENOMIC DNA]</scope>
    <source>
        <strain evidence="3">cv. DH0086</strain>
    </source>
</reference>
<feature type="region of interest" description="Disordered" evidence="1">
    <location>
        <begin position="14"/>
        <end position="43"/>
    </location>
</feature>
<gene>
    <name evidence="2" type="ORF">A4U43_C04F3250</name>
</gene>
<proteinExistence type="predicted"/>
<accession>A0A5P1F0L2</accession>
<feature type="compositionally biased region" description="Basic and acidic residues" evidence="1">
    <location>
        <begin position="245"/>
        <end position="258"/>
    </location>
</feature>
<sequence length="301" mass="34466">MAALTGSAMRRKRFSDITNITSNGRSERSEVNEQENPNGGPIKSAKDYIEMLLKENNALLRLLDERNKIVEITGTELQKLKISLQKANQQNWQLAQANSHMLAELNLGKDRLKAMQHELGTTVAVLRARTSELQEEKKLSEQYKKLGEKIGTEENLLKPNEIVIDPPPPAYCKKPADIDRKRTLRSRSLGPTCITRQETTKEKDEGRRKSLRRACNMKTELSEQSESLFEIEDIKFALRSQEDRCFDSTQDSTEKDRSVSPGNQNQGSRRRSLIGRPMRRAAEKVNSYKEVPLKMKLRRVE</sequence>
<protein>
    <recommendedName>
        <fullName evidence="4">Shugoshin C-terminal domain-containing protein</fullName>
    </recommendedName>
</protein>
<feature type="region of interest" description="Disordered" evidence="1">
    <location>
        <begin position="191"/>
        <end position="210"/>
    </location>
</feature>
<feature type="region of interest" description="Disordered" evidence="1">
    <location>
        <begin position="245"/>
        <end position="289"/>
    </location>
</feature>
<dbReference type="InterPro" id="IPR044693">
    <property type="entry name" value="SGO_plant"/>
</dbReference>
<name>A0A5P1F0L2_ASPOF</name>
<dbReference type="GO" id="GO:0045144">
    <property type="term" value="P:meiotic sister chromatid segregation"/>
    <property type="evidence" value="ECO:0007669"/>
    <property type="project" value="InterPro"/>
</dbReference>
<evidence type="ECO:0000313" key="2">
    <source>
        <dbReference type="EMBL" id="ONK70957.1"/>
    </source>
</evidence>
<dbReference type="Gramene" id="ONK70957">
    <property type="protein sequence ID" value="ONK70957"/>
    <property type="gene ID" value="A4U43_C04F3250"/>
</dbReference>
<dbReference type="AlphaFoldDB" id="A0A5P1F0L2"/>
<dbReference type="EMBL" id="CM007384">
    <property type="protein sequence ID" value="ONK70957.1"/>
    <property type="molecule type" value="Genomic_DNA"/>
</dbReference>
<evidence type="ECO:0000313" key="3">
    <source>
        <dbReference type="Proteomes" id="UP000243459"/>
    </source>
</evidence>
<feature type="compositionally biased region" description="Basic residues" evidence="1">
    <location>
        <begin position="268"/>
        <end position="279"/>
    </location>
</feature>
<evidence type="ECO:0008006" key="4">
    <source>
        <dbReference type="Google" id="ProtNLM"/>
    </source>
</evidence>
<dbReference type="PANTHER" id="PTHR34373">
    <property type="entry name" value="SHUGOSHIN 2"/>
    <property type="match status" value="1"/>
</dbReference>